<dbReference type="RefSeq" id="XP_001216181.1">
    <property type="nucleotide sequence ID" value="XM_001216181.1"/>
</dbReference>
<dbReference type="EMBL" id="CH476604">
    <property type="protein sequence ID" value="EAU31822.1"/>
    <property type="molecule type" value="Genomic_DNA"/>
</dbReference>
<organism evidence="6 7">
    <name type="scientific">Aspergillus terreus (strain NIH 2624 / FGSC A1156)</name>
    <dbReference type="NCBI Taxonomy" id="341663"/>
    <lineage>
        <taxon>Eukaryota</taxon>
        <taxon>Fungi</taxon>
        <taxon>Dikarya</taxon>
        <taxon>Ascomycota</taxon>
        <taxon>Pezizomycotina</taxon>
        <taxon>Eurotiomycetes</taxon>
        <taxon>Eurotiomycetidae</taxon>
        <taxon>Eurotiales</taxon>
        <taxon>Aspergillaceae</taxon>
        <taxon>Aspergillus</taxon>
        <taxon>Aspergillus subgen. Circumdati</taxon>
    </lineage>
</organism>
<dbReference type="InterPro" id="IPR036259">
    <property type="entry name" value="MFS_trans_sf"/>
</dbReference>
<dbReference type="SUPFAM" id="SSF103473">
    <property type="entry name" value="MFS general substrate transporter"/>
    <property type="match status" value="1"/>
</dbReference>
<feature type="transmembrane region" description="Helical" evidence="5">
    <location>
        <begin position="318"/>
        <end position="338"/>
    </location>
</feature>
<dbReference type="InterPro" id="IPR011701">
    <property type="entry name" value="MFS"/>
</dbReference>
<keyword evidence="4 5" id="KW-0472">Membrane</keyword>
<evidence type="ECO:0000256" key="4">
    <source>
        <dbReference type="ARBA" id="ARBA00023136"/>
    </source>
</evidence>
<comment type="subcellular location">
    <subcellularLocation>
        <location evidence="1">Membrane</location>
        <topology evidence="1">Multi-pass membrane protein</topology>
    </subcellularLocation>
</comment>
<evidence type="ECO:0000313" key="6">
    <source>
        <dbReference type="EMBL" id="EAU31822.1"/>
    </source>
</evidence>
<dbReference type="GO" id="GO:0005886">
    <property type="term" value="C:plasma membrane"/>
    <property type="evidence" value="ECO:0007669"/>
    <property type="project" value="TreeGrafter"/>
</dbReference>
<keyword evidence="3 5" id="KW-1133">Transmembrane helix</keyword>
<protein>
    <recommendedName>
        <fullName evidence="8">Major facilitator superfamily (MFS) profile domain-containing protein</fullName>
    </recommendedName>
</protein>
<dbReference type="STRING" id="341663.Q0CFH4"/>
<name>Q0CFH4_ASPTN</name>
<accession>Q0CFH4</accession>
<dbReference type="Pfam" id="PF07690">
    <property type="entry name" value="MFS_1"/>
    <property type="match status" value="1"/>
</dbReference>
<reference evidence="7" key="1">
    <citation type="submission" date="2005-09" db="EMBL/GenBank/DDBJ databases">
        <title>Annotation of the Aspergillus terreus NIH2624 genome.</title>
        <authorList>
            <person name="Birren B.W."/>
            <person name="Lander E.S."/>
            <person name="Galagan J.E."/>
            <person name="Nusbaum C."/>
            <person name="Devon K."/>
            <person name="Henn M."/>
            <person name="Ma L.-J."/>
            <person name="Jaffe D.B."/>
            <person name="Butler J."/>
            <person name="Alvarez P."/>
            <person name="Gnerre S."/>
            <person name="Grabherr M."/>
            <person name="Kleber M."/>
            <person name="Mauceli E.W."/>
            <person name="Brockman W."/>
            <person name="Rounsley S."/>
            <person name="Young S.K."/>
            <person name="LaButti K."/>
            <person name="Pushparaj V."/>
            <person name="DeCaprio D."/>
            <person name="Crawford M."/>
            <person name="Koehrsen M."/>
            <person name="Engels R."/>
            <person name="Montgomery P."/>
            <person name="Pearson M."/>
            <person name="Howarth C."/>
            <person name="Larson L."/>
            <person name="Luoma S."/>
            <person name="White J."/>
            <person name="Alvarado L."/>
            <person name="Kodira C.D."/>
            <person name="Zeng Q."/>
            <person name="Oleary S."/>
            <person name="Yandava C."/>
            <person name="Denning D.W."/>
            <person name="Nierman W.C."/>
            <person name="Milne T."/>
            <person name="Madden K."/>
        </authorList>
    </citation>
    <scope>NUCLEOTIDE SEQUENCE [LARGE SCALE GENOMIC DNA]</scope>
    <source>
        <strain evidence="7">NIH 2624 / FGSC A1156</strain>
    </source>
</reference>
<dbReference type="Gene3D" id="1.20.1250.20">
    <property type="entry name" value="MFS general substrate transporter like domains"/>
    <property type="match status" value="1"/>
</dbReference>
<dbReference type="GeneID" id="4322485"/>
<feature type="transmembrane region" description="Helical" evidence="5">
    <location>
        <begin position="171"/>
        <end position="196"/>
    </location>
</feature>
<feature type="transmembrane region" description="Helical" evidence="5">
    <location>
        <begin position="387"/>
        <end position="411"/>
    </location>
</feature>
<evidence type="ECO:0000256" key="5">
    <source>
        <dbReference type="SAM" id="Phobius"/>
    </source>
</evidence>
<gene>
    <name evidence="6" type="ORF">ATEG_07560</name>
</gene>
<feature type="transmembrane region" description="Helical" evidence="5">
    <location>
        <begin position="359"/>
        <end position="381"/>
    </location>
</feature>
<proteinExistence type="predicted"/>
<feature type="transmembrane region" description="Helical" evidence="5">
    <location>
        <begin position="432"/>
        <end position="459"/>
    </location>
</feature>
<evidence type="ECO:0000256" key="3">
    <source>
        <dbReference type="ARBA" id="ARBA00022989"/>
    </source>
</evidence>
<feature type="transmembrane region" description="Helical" evidence="5">
    <location>
        <begin position="202"/>
        <end position="220"/>
    </location>
</feature>
<sequence>MADMQIKPEGVFEIEKASQTASNNPQSTDLKIDQNGLVLDPQPSDDPCDPLNWRRPQKLLILAVISFASFSCSTQAGANASGLGVQAQLYGKTMLQLSYSRICCWSVDLDPVGQMLREKQGYVLVPDLGSNQYNNFVVSRLFAALLGSAPQTVGSTFITEMFFLHDRGKALGVYVICTFFGIVIGPTFSGFIVQSADWTVQFWYVVALMGVSAILCLVILEETTWNREAPPSLQAPDLPERYFGLRAAIFLPGRRLSEHKLGAETAKLAKLFIDPVCIIAGFCVLVLFGWVVSINSLLPVFLQNPVIAGGYGFSAIRYASFSFVSWASTIAAIIYGYHTNDRLPLWLYSRRGGEWQPEYRLHCLWLPVLLIYPPALGLFGASLYYHLHYMVVALAVFLIGFSGMACVPPIIQYAIEAVGPELANEVQAVLNFWRMILGISIPFFIDAWLGSVGANWVYIYHNRHLWHYCGAYAPWSKPSKVVYSDQRVRKGQVGWAVSKKVLCRLSSQLDPVLEKLACLNANPVRLAQAAFPRFARRLMFAGQ</sequence>
<dbReference type="VEuPathDB" id="FungiDB:ATEG_07560"/>
<evidence type="ECO:0000256" key="2">
    <source>
        <dbReference type="ARBA" id="ARBA00022692"/>
    </source>
</evidence>
<feature type="transmembrane region" description="Helical" evidence="5">
    <location>
        <begin position="276"/>
        <end position="298"/>
    </location>
</feature>
<evidence type="ECO:0008006" key="8">
    <source>
        <dbReference type="Google" id="ProtNLM"/>
    </source>
</evidence>
<dbReference type="PANTHER" id="PTHR23502:SF22">
    <property type="entry name" value="MAJOR FACILITATOR SUPERFAMILY (MFS) PROFILE DOMAIN-CONTAINING PROTEIN"/>
    <property type="match status" value="1"/>
</dbReference>
<dbReference type="eggNOG" id="KOG0255">
    <property type="taxonomic scope" value="Eukaryota"/>
</dbReference>
<evidence type="ECO:0000256" key="1">
    <source>
        <dbReference type="ARBA" id="ARBA00004141"/>
    </source>
</evidence>
<dbReference type="AlphaFoldDB" id="Q0CFH4"/>
<dbReference type="GO" id="GO:0022857">
    <property type="term" value="F:transmembrane transporter activity"/>
    <property type="evidence" value="ECO:0007669"/>
    <property type="project" value="InterPro"/>
</dbReference>
<dbReference type="Proteomes" id="UP000007963">
    <property type="component" value="Unassembled WGS sequence"/>
</dbReference>
<dbReference type="OrthoDB" id="2533084at2759"/>
<dbReference type="HOGENOM" id="CLU_501496_0_0_1"/>
<keyword evidence="2 5" id="KW-0812">Transmembrane</keyword>
<evidence type="ECO:0000313" key="7">
    <source>
        <dbReference type="Proteomes" id="UP000007963"/>
    </source>
</evidence>
<dbReference type="PANTHER" id="PTHR23502">
    <property type="entry name" value="MAJOR FACILITATOR SUPERFAMILY"/>
    <property type="match status" value="1"/>
</dbReference>